<protein>
    <submittedName>
        <fullName evidence="2">Uncharacterized protein</fullName>
    </submittedName>
</protein>
<accession>A0A388JVX4</accession>
<name>A0A388JVX4_CHABU</name>
<reference evidence="2 3" key="1">
    <citation type="journal article" date="2018" name="Cell">
        <title>The Chara Genome: Secondary Complexity and Implications for Plant Terrestrialization.</title>
        <authorList>
            <person name="Nishiyama T."/>
            <person name="Sakayama H."/>
            <person name="Vries J.D."/>
            <person name="Buschmann H."/>
            <person name="Saint-Marcoux D."/>
            <person name="Ullrich K.K."/>
            <person name="Haas F.B."/>
            <person name="Vanderstraeten L."/>
            <person name="Becker D."/>
            <person name="Lang D."/>
            <person name="Vosolsobe S."/>
            <person name="Rombauts S."/>
            <person name="Wilhelmsson P.K.I."/>
            <person name="Janitza P."/>
            <person name="Kern R."/>
            <person name="Heyl A."/>
            <person name="Rumpler F."/>
            <person name="Villalobos L.I.A.C."/>
            <person name="Clay J.M."/>
            <person name="Skokan R."/>
            <person name="Toyoda A."/>
            <person name="Suzuki Y."/>
            <person name="Kagoshima H."/>
            <person name="Schijlen E."/>
            <person name="Tajeshwar N."/>
            <person name="Catarino B."/>
            <person name="Hetherington A.J."/>
            <person name="Saltykova A."/>
            <person name="Bonnot C."/>
            <person name="Breuninger H."/>
            <person name="Symeonidi A."/>
            <person name="Radhakrishnan G.V."/>
            <person name="Van Nieuwerburgh F."/>
            <person name="Deforce D."/>
            <person name="Chang C."/>
            <person name="Karol K.G."/>
            <person name="Hedrich R."/>
            <person name="Ulvskov P."/>
            <person name="Glockner G."/>
            <person name="Delwiche C.F."/>
            <person name="Petrasek J."/>
            <person name="Van de Peer Y."/>
            <person name="Friml J."/>
            <person name="Beilby M."/>
            <person name="Dolan L."/>
            <person name="Kohara Y."/>
            <person name="Sugano S."/>
            <person name="Fujiyama A."/>
            <person name="Delaux P.-M."/>
            <person name="Quint M."/>
            <person name="TheiBen G."/>
            <person name="Hagemann M."/>
            <person name="Harholt J."/>
            <person name="Dunand C."/>
            <person name="Zachgo S."/>
            <person name="Langdale J."/>
            <person name="Maumus F."/>
            <person name="Straeten D.V.D."/>
            <person name="Gould S.B."/>
            <person name="Rensing S.A."/>
        </authorList>
    </citation>
    <scope>NUCLEOTIDE SEQUENCE [LARGE SCALE GENOMIC DNA]</scope>
    <source>
        <strain evidence="2 3">S276</strain>
    </source>
</reference>
<evidence type="ECO:0000313" key="2">
    <source>
        <dbReference type="EMBL" id="GBG61928.1"/>
    </source>
</evidence>
<feature type="transmembrane region" description="Helical" evidence="1">
    <location>
        <begin position="12"/>
        <end position="31"/>
    </location>
</feature>
<dbReference type="AlphaFoldDB" id="A0A388JVX4"/>
<gene>
    <name evidence="2" type="ORF">CBR_g26091</name>
</gene>
<keyword evidence="3" id="KW-1185">Reference proteome</keyword>
<evidence type="ECO:0000313" key="3">
    <source>
        <dbReference type="Proteomes" id="UP000265515"/>
    </source>
</evidence>
<keyword evidence="1" id="KW-1133">Transmembrane helix</keyword>
<keyword evidence="1" id="KW-0472">Membrane</keyword>
<dbReference type="EMBL" id="BFEA01000024">
    <property type="protein sequence ID" value="GBG61928.1"/>
    <property type="molecule type" value="Genomic_DNA"/>
</dbReference>
<dbReference type="Gramene" id="GBG61928">
    <property type="protein sequence ID" value="GBG61928"/>
    <property type="gene ID" value="CBR_g26091"/>
</dbReference>
<organism evidence="2 3">
    <name type="scientific">Chara braunii</name>
    <name type="common">Braun's stonewort</name>
    <dbReference type="NCBI Taxonomy" id="69332"/>
    <lineage>
        <taxon>Eukaryota</taxon>
        <taxon>Viridiplantae</taxon>
        <taxon>Streptophyta</taxon>
        <taxon>Charophyceae</taxon>
        <taxon>Charales</taxon>
        <taxon>Characeae</taxon>
        <taxon>Chara</taxon>
    </lineage>
</organism>
<proteinExistence type="predicted"/>
<comment type="caution">
    <text evidence="2">The sequence shown here is derived from an EMBL/GenBank/DDBJ whole genome shotgun (WGS) entry which is preliminary data.</text>
</comment>
<dbReference type="Proteomes" id="UP000265515">
    <property type="component" value="Unassembled WGS sequence"/>
</dbReference>
<sequence>MEDVLQRVPLLLLATLLLLLVVLLHVCVVVWGPGSRRKRRAVGKTAMDRRETSSGQQARAIDFSTPELVGRASRTAAFDLMLYSHLPPHEQPLPPDQEEEWVEDLSHMLPLGSGSTQDWMGSHCRQGEVETIRQSFSSVLEEGIGGGNMEIVDLDFGLSSGTAAAVTHTHTFNLVAGVSADKRQCIGWKGWRLVEGLVHRVAAQMGVVRCLPFLEAQDHLVTWR</sequence>
<keyword evidence="1" id="KW-0812">Transmembrane</keyword>
<evidence type="ECO:0000256" key="1">
    <source>
        <dbReference type="SAM" id="Phobius"/>
    </source>
</evidence>